<feature type="signal peptide" evidence="1">
    <location>
        <begin position="1"/>
        <end position="41"/>
    </location>
</feature>
<accession>A0A3E0WYF3</accession>
<dbReference type="Gene3D" id="1.20.144.10">
    <property type="entry name" value="Phosphatidic acid phosphatase type 2/haloperoxidase"/>
    <property type="match status" value="1"/>
</dbReference>
<proteinExistence type="predicted"/>
<comment type="caution">
    <text evidence="3">The sequence shown here is derived from an EMBL/GenBank/DDBJ whole genome shotgun (WGS) entry which is preliminary data.</text>
</comment>
<keyword evidence="1" id="KW-0732">Signal</keyword>
<dbReference type="Proteomes" id="UP000256763">
    <property type="component" value="Unassembled WGS sequence"/>
</dbReference>
<feature type="chain" id="PRO_5017635520" description="Phosphatidic acid phosphatase type 2/haloperoxidase domain-containing protein" evidence="1">
    <location>
        <begin position="42"/>
        <end position="198"/>
    </location>
</feature>
<evidence type="ECO:0000313" key="3">
    <source>
        <dbReference type="EMBL" id="RFA37838.1"/>
    </source>
</evidence>
<organism evidence="3 4">
    <name type="scientific">Alkalilimnicola ehrlichii</name>
    <dbReference type="NCBI Taxonomy" id="351052"/>
    <lineage>
        <taxon>Bacteria</taxon>
        <taxon>Pseudomonadati</taxon>
        <taxon>Pseudomonadota</taxon>
        <taxon>Gammaproteobacteria</taxon>
        <taxon>Chromatiales</taxon>
        <taxon>Ectothiorhodospiraceae</taxon>
        <taxon>Alkalilimnicola</taxon>
    </lineage>
</organism>
<evidence type="ECO:0000313" key="4">
    <source>
        <dbReference type="Proteomes" id="UP000256763"/>
    </source>
</evidence>
<feature type="domain" description="Phosphatidic acid phosphatase type 2/haloperoxidase" evidence="2">
    <location>
        <begin position="98"/>
        <end position="170"/>
    </location>
</feature>
<dbReference type="InterPro" id="IPR036938">
    <property type="entry name" value="PAP2/HPO_sf"/>
</dbReference>
<keyword evidence="4" id="KW-1185">Reference proteome</keyword>
<gene>
    <name evidence="3" type="ORF">CAL65_07835</name>
</gene>
<dbReference type="AlphaFoldDB" id="A0A3E0WYF3"/>
<dbReference type="CDD" id="cd03394">
    <property type="entry name" value="PAP2_like_5"/>
    <property type="match status" value="1"/>
</dbReference>
<reference evidence="4" key="1">
    <citation type="submission" date="2017-05" db="EMBL/GenBank/DDBJ databases">
        <authorList>
            <person name="Sharma S."/>
            <person name="Sidhu C."/>
            <person name="Pinnaka A.K."/>
        </authorList>
    </citation>
    <scope>NUCLEOTIDE SEQUENCE [LARGE SCALE GENOMIC DNA]</scope>
    <source>
        <strain evidence="4">AK93</strain>
    </source>
</reference>
<dbReference type="InterPro" id="IPR000326">
    <property type="entry name" value="PAP2/HPO"/>
</dbReference>
<dbReference type="OrthoDB" id="9773582at2"/>
<evidence type="ECO:0000256" key="1">
    <source>
        <dbReference type="SAM" id="SignalP"/>
    </source>
</evidence>
<dbReference type="Pfam" id="PF01569">
    <property type="entry name" value="PAP2"/>
    <property type="match status" value="1"/>
</dbReference>
<dbReference type="SUPFAM" id="SSF48317">
    <property type="entry name" value="Acid phosphatase/Vanadium-dependent haloperoxidase"/>
    <property type="match status" value="1"/>
</dbReference>
<evidence type="ECO:0000259" key="2">
    <source>
        <dbReference type="Pfam" id="PF01569"/>
    </source>
</evidence>
<dbReference type="EMBL" id="NFZW01000006">
    <property type="protein sequence ID" value="RFA37838.1"/>
    <property type="molecule type" value="Genomic_DNA"/>
</dbReference>
<protein>
    <recommendedName>
        <fullName evidence="2">Phosphatidic acid phosphatase type 2/haloperoxidase domain-containing protein</fullName>
    </recommendedName>
</protein>
<sequence length="198" mass="21853">MNHRSIASLFGINRQRVRFIRALTLLCAGVLLALPASQARAQEVIEVTGNALRVFLPAAAWAATYVDQDGEGRDQFYWALGSTVVTTVALKLAVDSEGPDGQAYAFPSGHTSMAFSSASFIQRRYGWRYAWPIYGLAGVVGWSQLESDQADWEDVVAGAAIGFAFTWLFVEPRPEDNPVEFSVNVAPDEYSVGVRWRW</sequence>
<name>A0A3E0WYF3_9GAMM</name>